<dbReference type="InterPro" id="IPR056884">
    <property type="entry name" value="NPHP3-like_N"/>
</dbReference>
<dbReference type="InterPro" id="IPR027417">
    <property type="entry name" value="P-loop_NTPase"/>
</dbReference>
<sequence length="1581" mass="176815">MAEIAGLALGVVGVAGLYSVTLQVFEQISDIASFNRDLETQQAKLNAASASLRQWGAGTGFTPAGDLLPDHHAVFDDQRVLYDVQSALFCIRDACSQLRGCFDKTDQPGSGQNGSGSQSRTAARKKITAAGRRLRWAFQEKTKVEDLLNQVICLVGLLYHIARPKDAASLESDAKLNEILLTSQEQSWRIADGLVKQAKELQLRKQEDIETWLGAPRTHLVYHTALSKALPGTCQWIIDHELLQRWWTDQAVASSPDSAQCLWLYSRIPGAGKTIAASKLVESLKRERTRSTAYYFGTHESSTNHGFNGIVRSWIHQLIRCHGWEAVEAAYDDSRDDDRPMDPWVILRSILTKSASTYLVLDGLDEVEDRTGKYASGVRAEFLRTLLASIRGTTTRLVIVSRYERDIDEVVSACNTGEERVSVVQSEIKLQQTAVDLERVAQYGVSSMFPTWTAEQRNDVVAALVKRADGMFVLLNAILRQLQTRSTYSDVLYAMSQPLSGHSNTDMLQQAYQTQVVKILSSPPAVRDLCLGVLLWVQQSSRPLKIGELLDVLQVLSRRDVNAFDIPKIRNLHDLDLCLLRHCPLFLSLRSDAERFQHRTLHLSHYSVKEFLQCTGFLEHSQFKHWKLFSGGPSANAYLAKACLAYLLQTEFAKYPAQPISGAATGVFEYREDFGDSLKRNHPFYDYAAFFWWRHLDLSCSRPELVAFLESGATAVKKRSNDMTTTAMETLRQAEQLLEVISPKETKGYEKFMPLDNELQGLCLEFLGLKGDGACCNYKIWRHYYLGIWKTADDDYLSRARDQLAFPLRMFGPEWTTRPIWRTLDIYLWQNHLFTTYRDLRKLRLQSRLLEAMCMHSTALTAILADEGADINFVWPDHRQTLSMYTSYVGISSSPLFFHIFQTHFGASTELNKPVMPVHIPINGTVFRAGGGGWASPRVLWGFLFGNVLQRRVYDAWRFDDPGPYAMSDLDTIRAMINFHIEANNRSLFFPSAVQAAVLNTQAMTANKVEMLNVLFANGADANVGPWLRPVATFVGDSSSVRETLWEMLPQLLPSNGVSQGRTFASLLRLVEHDTDEYHRDDLVSALIGKQALSCNSAGWVKQEKLQLAVRRNDEEEVKRLLDSGVNVNRCGPWYGSALYVACYTGKKHMVELLLDRDADPNLAVETSIVPLELEWDFEWAGLWRKRLAKDGITYSPLQAAASKGHQDIVKLLLHRGAEVNRTDGTSGGSALYFAVLASKPRYLAAEWSQERNEGAKLQYWRDLNNKDRDKSLALIRLLVDNGADVNQPGGRYGTPLQAACVVGEAQAVLYLLNRKADPNVTGGEWGTALQAALVHHPDPDVEAVEKGGVYDPEDPPAPVPLGIRLYAVCLLVARVFEFRDLAWLAGRGAPDDRGLLLAYALLEYGADPTLVAGPWGSAIHAAAYWSSWPALRVVLDAKYSTPTARRAAANVNGGRMGRAINGPVVAGRWDKVALLLRGAGAGYSYVPLLRFRARKVALSAFDRLCWVLGCAWAIRDVLVFSLVVAVASTACVWVKMAWDELDRKAREWDPRLGGLWMLVSLLGAGYVTNLRQNWAEDTLW</sequence>
<keyword evidence="3" id="KW-0812">Transmembrane</keyword>
<dbReference type="PROSITE" id="PS50297">
    <property type="entry name" value="ANK_REP_REGION"/>
    <property type="match status" value="1"/>
</dbReference>
<evidence type="ECO:0000256" key="2">
    <source>
        <dbReference type="PROSITE-ProRule" id="PRU00023"/>
    </source>
</evidence>
<keyword evidence="1" id="KW-0677">Repeat</keyword>
<organism evidence="6 7">
    <name type="scientific">Coniochaeta hoffmannii</name>
    <dbReference type="NCBI Taxonomy" id="91930"/>
    <lineage>
        <taxon>Eukaryota</taxon>
        <taxon>Fungi</taxon>
        <taxon>Dikarya</taxon>
        <taxon>Ascomycota</taxon>
        <taxon>Pezizomycotina</taxon>
        <taxon>Sordariomycetes</taxon>
        <taxon>Sordariomycetidae</taxon>
        <taxon>Coniochaetales</taxon>
        <taxon>Coniochaetaceae</taxon>
        <taxon>Coniochaeta</taxon>
    </lineage>
</organism>
<evidence type="ECO:0000259" key="4">
    <source>
        <dbReference type="Pfam" id="PF14479"/>
    </source>
</evidence>
<dbReference type="Gene3D" id="1.25.40.20">
    <property type="entry name" value="Ankyrin repeat-containing domain"/>
    <property type="match status" value="2"/>
</dbReference>
<dbReference type="Pfam" id="PF14479">
    <property type="entry name" value="HeLo"/>
    <property type="match status" value="1"/>
</dbReference>
<evidence type="ECO:0000313" key="7">
    <source>
        <dbReference type="Proteomes" id="UP001174691"/>
    </source>
</evidence>
<dbReference type="InterPro" id="IPR036770">
    <property type="entry name" value="Ankyrin_rpt-contain_sf"/>
</dbReference>
<comment type="caution">
    <text evidence="6">The sequence shown here is derived from an EMBL/GenBank/DDBJ whole genome shotgun (WGS) entry which is preliminary data.</text>
</comment>
<dbReference type="Pfam" id="PF12796">
    <property type="entry name" value="Ank_2"/>
    <property type="match status" value="1"/>
</dbReference>
<dbReference type="Proteomes" id="UP001174691">
    <property type="component" value="Unassembled WGS sequence"/>
</dbReference>
<name>A0AA38RU30_9PEZI</name>
<keyword evidence="2" id="KW-0040">ANK repeat</keyword>
<dbReference type="EMBL" id="JANBVN010000051">
    <property type="protein sequence ID" value="KAJ9156763.1"/>
    <property type="molecule type" value="Genomic_DNA"/>
</dbReference>
<feature type="domain" description="Nephrocystin 3-like N-terminal" evidence="5">
    <location>
        <begin position="232"/>
        <end position="402"/>
    </location>
</feature>
<feature type="repeat" description="ANK" evidence="2">
    <location>
        <begin position="1193"/>
        <end position="1225"/>
    </location>
</feature>
<dbReference type="PANTHER" id="PTHR10039">
    <property type="entry name" value="AMELOGENIN"/>
    <property type="match status" value="1"/>
</dbReference>
<protein>
    <recommendedName>
        <fullName evidence="8">Prion-inhibition and propagation HeLo domain-containing protein</fullName>
    </recommendedName>
</protein>
<keyword evidence="3" id="KW-1133">Transmembrane helix</keyword>
<evidence type="ECO:0000256" key="1">
    <source>
        <dbReference type="ARBA" id="ARBA00022737"/>
    </source>
</evidence>
<dbReference type="PROSITE" id="PS50088">
    <property type="entry name" value="ANK_REPEAT"/>
    <property type="match status" value="1"/>
</dbReference>
<evidence type="ECO:0000259" key="5">
    <source>
        <dbReference type="Pfam" id="PF24883"/>
    </source>
</evidence>
<gene>
    <name evidence="6" type="ORF">NKR19_g4227</name>
</gene>
<reference evidence="6" key="1">
    <citation type="submission" date="2022-07" db="EMBL/GenBank/DDBJ databases">
        <title>Fungi with potential for degradation of polypropylene.</title>
        <authorList>
            <person name="Gostincar C."/>
        </authorList>
    </citation>
    <scope>NUCLEOTIDE SEQUENCE</scope>
    <source>
        <strain evidence="6">EXF-13287</strain>
    </source>
</reference>
<dbReference type="Gene3D" id="1.20.120.1020">
    <property type="entry name" value="Prion-inhibition and propagation, HeLo domain"/>
    <property type="match status" value="1"/>
</dbReference>
<keyword evidence="3" id="KW-0472">Membrane</keyword>
<dbReference type="SUPFAM" id="SSF48403">
    <property type="entry name" value="Ankyrin repeat"/>
    <property type="match status" value="1"/>
</dbReference>
<evidence type="ECO:0000256" key="3">
    <source>
        <dbReference type="SAM" id="Phobius"/>
    </source>
</evidence>
<accession>A0AA38RU30</accession>
<dbReference type="Pfam" id="PF00023">
    <property type="entry name" value="Ank"/>
    <property type="match status" value="1"/>
</dbReference>
<dbReference type="InterPro" id="IPR029498">
    <property type="entry name" value="HeLo_dom"/>
</dbReference>
<dbReference type="InterPro" id="IPR002110">
    <property type="entry name" value="Ankyrin_rpt"/>
</dbReference>
<dbReference type="Pfam" id="PF24883">
    <property type="entry name" value="NPHP3_N"/>
    <property type="match status" value="1"/>
</dbReference>
<evidence type="ECO:0008006" key="8">
    <source>
        <dbReference type="Google" id="ProtNLM"/>
    </source>
</evidence>
<keyword evidence="7" id="KW-1185">Reference proteome</keyword>
<dbReference type="InterPro" id="IPR038305">
    <property type="entry name" value="HeLo_sf"/>
</dbReference>
<proteinExistence type="predicted"/>
<feature type="transmembrane region" description="Helical" evidence="3">
    <location>
        <begin position="1518"/>
        <end position="1539"/>
    </location>
</feature>
<dbReference type="SMART" id="SM00248">
    <property type="entry name" value="ANK"/>
    <property type="match status" value="7"/>
</dbReference>
<dbReference type="Gene3D" id="3.40.50.300">
    <property type="entry name" value="P-loop containing nucleotide triphosphate hydrolases"/>
    <property type="match status" value="1"/>
</dbReference>
<evidence type="ECO:0000313" key="6">
    <source>
        <dbReference type="EMBL" id="KAJ9156763.1"/>
    </source>
</evidence>
<feature type="domain" description="Prion-inhibition and propagation HeLo" evidence="4">
    <location>
        <begin position="6"/>
        <end position="167"/>
    </location>
</feature>
<dbReference type="PANTHER" id="PTHR10039:SF16">
    <property type="entry name" value="GPI INOSITOL-DEACYLASE"/>
    <property type="match status" value="1"/>
</dbReference>